<feature type="transmembrane region" description="Helical" evidence="1">
    <location>
        <begin position="86"/>
        <end position="104"/>
    </location>
</feature>
<reference evidence="2" key="1">
    <citation type="submission" date="2023-06" db="EMBL/GenBank/DDBJ databases">
        <title>Genome-scale phylogeny and comparative genomics of the fungal order Sordariales.</title>
        <authorList>
            <consortium name="Lawrence Berkeley National Laboratory"/>
            <person name="Hensen N."/>
            <person name="Bonometti L."/>
            <person name="Westerberg I."/>
            <person name="Brannstrom I.O."/>
            <person name="Guillou S."/>
            <person name="Cros-Aarteil S."/>
            <person name="Calhoun S."/>
            <person name="Haridas S."/>
            <person name="Kuo A."/>
            <person name="Mondo S."/>
            <person name="Pangilinan J."/>
            <person name="Riley R."/>
            <person name="Labutti K."/>
            <person name="Andreopoulos B."/>
            <person name="Lipzen A."/>
            <person name="Chen C."/>
            <person name="Yanf M."/>
            <person name="Daum C."/>
            <person name="Ng V."/>
            <person name="Clum A."/>
            <person name="Steindorff A."/>
            <person name="Ohm R."/>
            <person name="Martin F."/>
            <person name="Silar P."/>
            <person name="Natvig D."/>
            <person name="Lalanne C."/>
            <person name="Gautier V."/>
            <person name="Ament-Velasquez S.L."/>
            <person name="Kruys A."/>
            <person name="Hutchinson M.I."/>
            <person name="Powell A.J."/>
            <person name="Barry K."/>
            <person name="Miller A.N."/>
            <person name="Grigoriev I.V."/>
            <person name="Debuchy R."/>
            <person name="Gladieux P."/>
            <person name="Thoren M.H."/>
            <person name="Johannesson H."/>
        </authorList>
    </citation>
    <scope>NUCLEOTIDE SEQUENCE</scope>
    <source>
        <strain evidence="2">CBS 540.89</strain>
    </source>
</reference>
<evidence type="ECO:0000313" key="2">
    <source>
        <dbReference type="EMBL" id="KAK0736996.1"/>
    </source>
</evidence>
<sequence length="135" mass="16029">MGQKQLFWSITSCCIWISRGRETYYSFWHLLQEQEDMSYNYYFSIISFFGGGILDWRGTRASFFEMYIPNLFTSFFFPLLDIYGAFTFLLFLGFITTGLFLFLLDTMDGKDERTRTDGDMSHRSNTFLSFLLQND</sequence>
<protein>
    <submittedName>
        <fullName evidence="2">Uncharacterized protein</fullName>
    </submittedName>
</protein>
<gene>
    <name evidence="2" type="ORF">B0T21DRAFT_364202</name>
</gene>
<keyword evidence="1" id="KW-0812">Transmembrane</keyword>
<evidence type="ECO:0000256" key="1">
    <source>
        <dbReference type="SAM" id="Phobius"/>
    </source>
</evidence>
<organism evidence="2 3">
    <name type="scientific">Apiosordaria backusii</name>
    <dbReference type="NCBI Taxonomy" id="314023"/>
    <lineage>
        <taxon>Eukaryota</taxon>
        <taxon>Fungi</taxon>
        <taxon>Dikarya</taxon>
        <taxon>Ascomycota</taxon>
        <taxon>Pezizomycotina</taxon>
        <taxon>Sordariomycetes</taxon>
        <taxon>Sordariomycetidae</taxon>
        <taxon>Sordariales</taxon>
        <taxon>Lasiosphaeriaceae</taxon>
        <taxon>Apiosordaria</taxon>
    </lineage>
</organism>
<feature type="transmembrane region" description="Helical" evidence="1">
    <location>
        <begin position="39"/>
        <end position="56"/>
    </location>
</feature>
<name>A0AA40BMK1_9PEZI</name>
<keyword evidence="3" id="KW-1185">Reference proteome</keyword>
<comment type="caution">
    <text evidence="2">The sequence shown here is derived from an EMBL/GenBank/DDBJ whole genome shotgun (WGS) entry which is preliminary data.</text>
</comment>
<evidence type="ECO:0000313" key="3">
    <source>
        <dbReference type="Proteomes" id="UP001172159"/>
    </source>
</evidence>
<dbReference type="Proteomes" id="UP001172159">
    <property type="component" value="Unassembled WGS sequence"/>
</dbReference>
<dbReference type="EMBL" id="JAUKTV010000005">
    <property type="protein sequence ID" value="KAK0736996.1"/>
    <property type="molecule type" value="Genomic_DNA"/>
</dbReference>
<accession>A0AA40BMK1</accession>
<proteinExistence type="predicted"/>
<keyword evidence="1" id="KW-1133">Transmembrane helix</keyword>
<keyword evidence="1" id="KW-0472">Membrane</keyword>
<dbReference type="AlphaFoldDB" id="A0AA40BMK1"/>